<keyword evidence="2" id="KW-0472">Membrane</keyword>
<feature type="domain" description="Histone deacetylase" evidence="3">
    <location>
        <begin position="70"/>
        <end position="433"/>
    </location>
</feature>
<dbReference type="PRINTS" id="PR01270">
    <property type="entry name" value="HDASUPER"/>
</dbReference>
<accession>H2AZD2</accession>
<gene>
    <name evidence="4" type="primary">KAFR0H02790</name>
    <name evidence="4" type="ORF">KAFR_0H02790</name>
</gene>
<dbReference type="GO" id="GO:0000082">
    <property type="term" value="P:G1/S transition of mitotic cell cycle"/>
    <property type="evidence" value="ECO:0007669"/>
    <property type="project" value="EnsemblFungi"/>
</dbReference>
<dbReference type="InterPro" id="IPR037138">
    <property type="entry name" value="His_deacetylse_dom_sf"/>
</dbReference>
<name>H2AZD2_KAZAF</name>
<dbReference type="STRING" id="1071382.H2AZD2"/>
<proteinExistence type="predicted"/>
<dbReference type="Gene3D" id="3.40.800.20">
    <property type="entry name" value="Histone deacetylase domain"/>
    <property type="match status" value="1"/>
</dbReference>
<keyword evidence="5" id="KW-1185">Reference proteome</keyword>
<dbReference type="eggNOG" id="KOG1343">
    <property type="taxonomic scope" value="Eukaryota"/>
</dbReference>
<feature type="compositionally biased region" description="Polar residues" evidence="1">
    <location>
        <begin position="641"/>
        <end position="664"/>
    </location>
</feature>
<dbReference type="OrthoDB" id="5232919at2759"/>
<dbReference type="KEGG" id="kaf:KAFR_0H02790"/>
<evidence type="ECO:0000256" key="2">
    <source>
        <dbReference type="SAM" id="Phobius"/>
    </source>
</evidence>
<dbReference type="HOGENOM" id="CLU_024583_0_0_1"/>
<dbReference type="InParanoid" id="H2AZD2"/>
<evidence type="ECO:0000259" key="3">
    <source>
        <dbReference type="Pfam" id="PF00850"/>
    </source>
</evidence>
<dbReference type="PANTHER" id="PTHR47558">
    <property type="entry name" value="HISTONE DEACETYLASE HOS3"/>
    <property type="match status" value="1"/>
</dbReference>
<reference evidence="4 5" key="1">
    <citation type="journal article" date="2011" name="Proc. Natl. Acad. Sci. U.S.A.">
        <title>Evolutionary erosion of yeast sex chromosomes by mating-type switching accidents.</title>
        <authorList>
            <person name="Gordon J.L."/>
            <person name="Armisen D."/>
            <person name="Proux-Wera E."/>
            <person name="Oheigeartaigh S.S."/>
            <person name="Byrne K.P."/>
            <person name="Wolfe K.H."/>
        </authorList>
    </citation>
    <scope>NUCLEOTIDE SEQUENCE [LARGE SCALE GENOMIC DNA]</scope>
    <source>
        <strain evidence="5">ATCC 22294 / BCRC 22015 / CBS 2517 / CECT 1963 / NBRC 1671 / NRRL Y-8276</strain>
    </source>
</reference>
<organism evidence="4 5">
    <name type="scientific">Kazachstania africana (strain ATCC 22294 / BCRC 22015 / CBS 2517 / CECT 1963 / NBRC 1671 / NRRL Y-8276)</name>
    <name type="common">Yeast</name>
    <name type="synonym">Kluyveromyces africanus</name>
    <dbReference type="NCBI Taxonomy" id="1071382"/>
    <lineage>
        <taxon>Eukaryota</taxon>
        <taxon>Fungi</taxon>
        <taxon>Dikarya</taxon>
        <taxon>Ascomycota</taxon>
        <taxon>Saccharomycotina</taxon>
        <taxon>Saccharomycetes</taxon>
        <taxon>Saccharomycetales</taxon>
        <taxon>Saccharomycetaceae</taxon>
        <taxon>Kazachstania</taxon>
    </lineage>
</organism>
<feature type="transmembrane region" description="Helical" evidence="2">
    <location>
        <begin position="74"/>
        <end position="94"/>
    </location>
</feature>
<feature type="region of interest" description="Disordered" evidence="1">
    <location>
        <begin position="615"/>
        <end position="670"/>
    </location>
</feature>
<sequence>MSQDKDPLEKFYLQFQKFVQNNPNVISAARAASQIPESAKAIVILSPYSLQHIFPREWVSKSYKKTIVERPERLLAASMGIAAAITMYPALFTLKSSHNRLGSLHAPHVIKVHGSKWPNEVIRLCHEADSKLREGKLEVPESWNAGDIYLNSDTIMALKGSIGAIETGVDSIFNGPSPEHICNRAFVAIRPPGHHCHVGMPSGFCLLNNANITIEYAANTYGVTHVVVLDFDLHHGDGTQDICWKRAGFKPDGNYIDEADSTGYDDFEKKMADFPKVGYFSMHDINSFPTESGYATRENIKNASTCIMNSHDLNIWNVHLSKWSTEEDFLKLYRSKYRTLFAKADEFFKAAKLEMASMGKPYKGLVLISSGFDASEFEQVSMQRHSVNVPTTFYTMFTKDALKLAQMHCHGKVISIMEGGYSDKAITSGVFAHLIGLQNQDWIKEWGSEQVVKEIVRGCKPTWKPYKTKRNDDVIRVWAEEVIRLGRSMIPEFDDVIFKEKLKLEKAKHSTFDGQTISQRVTRSIAAARETGVSMNDRIIKNELNVERVPVKQLINHKAQQHKVPFVEQDLSSEDEEDNDYVYDEELNKTFNRTVEDITIDDISRHLETLEIIQDEEENENENERMVSQNPSSSSSSRSRTTGNGQRHLQSNGMYKIPSSTTTQHLRHSRNSRTIPTANTYQHANNNTSIATYDDSDVSMISHISTKKHTTRSGGRW</sequence>
<evidence type="ECO:0000313" key="4">
    <source>
        <dbReference type="EMBL" id="CCF59688.1"/>
    </source>
</evidence>
<dbReference type="Proteomes" id="UP000005220">
    <property type="component" value="Chromosome 8"/>
</dbReference>
<keyword evidence="2" id="KW-0812">Transmembrane</keyword>
<dbReference type="RefSeq" id="XP_003958823.1">
    <property type="nucleotide sequence ID" value="XM_003958774.1"/>
</dbReference>
<evidence type="ECO:0000256" key="1">
    <source>
        <dbReference type="SAM" id="MobiDB-lite"/>
    </source>
</evidence>
<dbReference type="FunCoup" id="H2AZD2">
    <property type="interactions" value="214"/>
</dbReference>
<dbReference type="GO" id="GO:0045944">
    <property type="term" value="P:positive regulation of transcription by RNA polymerase II"/>
    <property type="evidence" value="ECO:0007669"/>
    <property type="project" value="EnsemblFungi"/>
</dbReference>
<dbReference type="Pfam" id="PF00850">
    <property type="entry name" value="Hist_deacetyl"/>
    <property type="match status" value="1"/>
</dbReference>
<dbReference type="GeneID" id="13887684"/>
<dbReference type="GO" id="GO:0004407">
    <property type="term" value="F:histone deacetylase activity"/>
    <property type="evidence" value="ECO:0007669"/>
    <property type="project" value="EnsemblFungi"/>
</dbReference>
<dbReference type="InterPro" id="IPR053244">
    <property type="entry name" value="HDAC_HD_type_1"/>
</dbReference>
<protein>
    <recommendedName>
        <fullName evidence="3">Histone deacetylase domain-containing protein</fullName>
    </recommendedName>
</protein>
<dbReference type="FunFam" id="3.40.800.20:FF:000011">
    <property type="entry name" value="Histone deacetylase HOS3"/>
    <property type="match status" value="1"/>
</dbReference>
<dbReference type="InterPro" id="IPR023801">
    <property type="entry name" value="His_deacetylse_dom"/>
</dbReference>
<keyword evidence="2" id="KW-1133">Transmembrane helix</keyword>
<dbReference type="AlphaFoldDB" id="H2AZD2"/>
<dbReference type="InterPro" id="IPR023696">
    <property type="entry name" value="Ureohydrolase_dom_sf"/>
</dbReference>
<evidence type="ECO:0000313" key="5">
    <source>
        <dbReference type="Proteomes" id="UP000005220"/>
    </source>
</evidence>
<dbReference type="PANTHER" id="PTHR47558:SF1">
    <property type="entry name" value="HISTONE DEACETYLASE HOS3"/>
    <property type="match status" value="1"/>
</dbReference>
<dbReference type="EMBL" id="HE650828">
    <property type="protein sequence ID" value="CCF59688.1"/>
    <property type="molecule type" value="Genomic_DNA"/>
</dbReference>
<dbReference type="InterPro" id="IPR000286">
    <property type="entry name" value="HDACs"/>
</dbReference>
<dbReference type="GO" id="GO:0005634">
    <property type="term" value="C:nucleus"/>
    <property type="evidence" value="ECO:0007669"/>
    <property type="project" value="TreeGrafter"/>
</dbReference>
<dbReference type="SUPFAM" id="SSF52768">
    <property type="entry name" value="Arginase/deacetylase"/>
    <property type="match status" value="1"/>
</dbReference>
<dbReference type="CDD" id="cd09998">
    <property type="entry name" value="HDAC_Hos3"/>
    <property type="match status" value="1"/>
</dbReference>